<reference evidence="9 10" key="1">
    <citation type="submission" date="2018-02" db="EMBL/GenBank/DDBJ databases">
        <title>The genomes of Aspergillus section Nigri reveals drivers in fungal speciation.</title>
        <authorList>
            <consortium name="DOE Joint Genome Institute"/>
            <person name="Vesth T.C."/>
            <person name="Nybo J."/>
            <person name="Theobald S."/>
            <person name="Brandl J."/>
            <person name="Frisvad J.C."/>
            <person name="Nielsen K.F."/>
            <person name="Lyhne E.K."/>
            <person name="Kogle M.E."/>
            <person name="Kuo A."/>
            <person name="Riley R."/>
            <person name="Clum A."/>
            <person name="Nolan M."/>
            <person name="Lipzen A."/>
            <person name="Salamov A."/>
            <person name="Henrissat B."/>
            <person name="Wiebenga A."/>
            <person name="De vries R.P."/>
            <person name="Grigoriev I.V."/>
            <person name="Mortensen U.H."/>
            <person name="Andersen M.R."/>
            <person name="Baker S.E."/>
        </authorList>
    </citation>
    <scope>NUCLEOTIDE SEQUENCE [LARGE SCALE GENOMIC DNA]</scope>
    <source>
        <strain evidence="9 10">CBS 101889</strain>
    </source>
</reference>
<dbReference type="GeneID" id="37201029"/>
<dbReference type="Proteomes" id="UP000248961">
    <property type="component" value="Unassembled WGS sequence"/>
</dbReference>
<dbReference type="AlphaFoldDB" id="A0A395I5T4"/>
<dbReference type="SUPFAM" id="SSF48264">
    <property type="entry name" value="Cytochrome P450"/>
    <property type="match status" value="1"/>
</dbReference>
<dbReference type="GO" id="GO:0008395">
    <property type="term" value="F:steroid hydroxylase activity"/>
    <property type="evidence" value="ECO:0007669"/>
    <property type="project" value="TreeGrafter"/>
</dbReference>
<dbReference type="GO" id="GO:0020037">
    <property type="term" value="F:heme binding"/>
    <property type="evidence" value="ECO:0007669"/>
    <property type="project" value="InterPro"/>
</dbReference>
<keyword evidence="4" id="KW-0479">Metal-binding</keyword>
<dbReference type="PANTHER" id="PTHR24304:SF2">
    <property type="entry name" value="24-HYDROXYCHOLESTEROL 7-ALPHA-HYDROXYLASE"/>
    <property type="match status" value="1"/>
</dbReference>
<keyword evidence="3" id="KW-0349">Heme</keyword>
<proteinExistence type="inferred from homology"/>
<keyword evidence="6" id="KW-0503">Monooxygenase</keyword>
<accession>A0A395I5T4</accession>
<evidence type="ECO:0000256" key="4">
    <source>
        <dbReference type="ARBA" id="ARBA00022723"/>
    </source>
</evidence>
<keyword evidence="10" id="KW-1185">Reference proteome</keyword>
<dbReference type="STRING" id="1450537.A0A395I5T4"/>
<keyword evidence="8" id="KW-0812">Transmembrane</keyword>
<evidence type="ECO:0000256" key="8">
    <source>
        <dbReference type="SAM" id="Phobius"/>
    </source>
</evidence>
<sequence>MMRERQRFLLAADEQDDAALASTDLGLIWTSITNAVPLAMLTVLYIIADPILLHRVRASLRDEGAIIPSSTGGKEEVTIGVAKVLANPLLQAVYAETLRLYVQAYVTQCSAHQGVTVGRWWLDQNGVVMVSSYANHMNKQLWNEGSDGAHPVQTFWADRFLRYPQDPLSGPHRRSTPSCSSNTEVPPARIDKASTRRPLFSLAGLEGMWIPYGGTSACSNLLAYY</sequence>
<keyword evidence="5" id="KW-0408">Iron</keyword>
<comment type="similarity">
    <text evidence="2">Belongs to the cytochrome P450 family.</text>
</comment>
<name>A0A395I5T4_ASPHC</name>
<organism evidence="9 10">
    <name type="scientific">Aspergillus homomorphus (strain CBS 101889)</name>
    <dbReference type="NCBI Taxonomy" id="1450537"/>
    <lineage>
        <taxon>Eukaryota</taxon>
        <taxon>Fungi</taxon>
        <taxon>Dikarya</taxon>
        <taxon>Ascomycota</taxon>
        <taxon>Pezizomycotina</taxon>
        <taxon>Eurotiomycetes</taxon>
        <taxon>Eurotiomycetidae</taxon>
        <taxon>Eurotiales</taxon>
        <taxon>Aspergillaceae</taxon>
        <taxon>Aspergillus</taxon>
        <taxon>Aspergillus subgen. Circumdati</taxon>
    </lineage>
</organism>
<dbReference type="VEuPathDB" id="FungiDB:BO97DRAFT_421927"/>
<evidence type="ECO:0000256" key="2">
    <source>
        <dbReference type="ARBA" id="ARBA00010617"/>
    </source>
</evidence>
<evidence type="ECO:0000256" key="7">
    <source>
        <dbReference type="SAM" id="MobiDB-lite"/>
    </source>
</evidence>
<dbReference type="Gene3D" id="1.10.630.10">
    <property type="entry name" value="Cytochrome P450"/>
    <property type="match status" value="1"/>
</dbReference>
<evidence type="ECO:0000256" key="6">
    <source>
        <dbReference type="ARBA" id="ARBA00023033"/>
    </source>
</evidence>
<dbReference type="PANTHER" id="PTHR24304">
    <property type="entry name" value="CYTOCHROME P450 FAMILY 7"/>
    <property type="match status" value="1"/>
</dbReference>
<keyword evidence="8" id="KW-0472">Membrane</keyword>
<keyword evidence="8" id="KW-1133">Transmembrane helix</keyword>
<protein>
    <recommendedName>
        <fullName evidence="11">Cytochrome P450</fullName>
    </recommendedName>
</protein>
<dbReference type="RefSeq" id="XP_025554290.1">
    <property type="nucleotide sequence ID" value="XM_025696740.1"/>
</dbReference>
<dbReference type="InterPro" id="IPR050529">
    <property type="entry name" value="CYP450_sterol_14alpha_dmase"/>
</dbReference>
<evidence type="ECO:0000256" key="1">
    <source>
        <dbReference type="ARBA" id="ARBA00001971"/>
    </source>
</evidence>
<evidence type="ECO:0000256" key="3">
    <source>
        <dbReference type="ARBA" id="ARBA00022617"/>
    </source>
</evidence>
<dbReference type="GO" id="GO:0016705">
    <property type="term" value="F:oxidoreductase activity, acting on paired donors, with incorporation or reduction of molecular oxygen"/>
    <property type="evidence" value="ECO:0007669"/>
    <property type="project" value="InterPro"/>
</dbReference>
<gene>
    <name evidence="9" type="ORF">BO97DRAFT_421927</name>
</gene>
<comment type="cofactor">
    <cofactor evidence="1">
        <name>heme</name>
        <dbReference type="ChEBI" id="CHEBI:30413"/>
    </cofactor>
</comment>
<evidence type="ECO:0000256" key="5">
    <source>
        <dbReference type="ARBA" id="ARBA00023004"/>
    </source>
</evidence>
<evidence type="ECO:0000313" key="10">
    <source>
        <dbReference type="Proteomes" id="UP000248961"/>
    </source>
</evidence>
<evidence type="ECO:0008006" key="11">
    <source>
        <dbReference type="Google" id="ProtNLM"/>
    </source>
</evidence>
<feature type="transmembrane region" description="Helical" evidence="8">
    <location>
        <begin position="27"/>
        <end position="48"/>
    </location>
</feature>
<evidence type="ECO:0000313" key="9">
    <source>
        <dbReference type="EMBL" id="RAL15136.1"/>
    </source>
</evidence>
<keyword evidence="6" id="KW-0560">Oxidoreductase</keyword>
<dbReference type="EMBL" id="KZ824272">
    <property type="protein sequence ID" value="RAL15136.1"/>
    <property type="molecule type" value="Genomic_DNA"/>
</dbReference>
<feature type="region of interest" description="Disordered" evidence="7">
    <location>
        <begin position="167"/>
        <end position="190"/>
    </location>
</feature>
<dbReference type="OrthoDB" id="3366823at2759"/>
<dbReference type="InterPro" id="IPR036396">
    <property type="entry name" value="Cyt_P450_sf"/>
</dbReference>
<dbReference type="GO" id="GO:0005506">
    <property type="term" value="F:iron ion binding"/>
    <property type="evidence" value="ECO:0007669"/>
    <property type="project" value="InterPro"/>
</dbReference>